<proteinExistence type="inferred from homology"/>
<dbReference type="AlphaFoldDB" id="A0A833M9S2"/>
<dbReference type="InterPro" id="IPR035901">
    <property type="entry name" value="GIY-YIG_endonuc_sf"/>
</dbReference>
<name>A0A833M9S2_9FIRM</name>
<evidence type="ECO:0000259" key="2">
    <source>
        <dbReference type="PROSITE" id="PS50164"/>
    </source>
</evidence>
<dbReference type="Proteomes" id="UP000465601">
    <property type="component" value="Unassembled WGS sequence"/>
</dbReference>
<dbReference type="CDD" id="cd10456">
    <property type="entry name" value="GIY-YIG_UPF0213"/>
    <property type="match status" value="1"/>
</dbReference>
<dbReference type="InterPro" id="IPR050190">
    <property type="entry name" value="UPF0213_domain"/>
</dbReference>
<dbReference type="EMBL" id="WBZB01000035">
    <property type="protein sequence ID" value="KAB3529204.1"/>
    <property type="molecule type" value="Genomic_DNA"/>
</dbReference>
<evidence type="ECO:0000313" key="4">
    <source>
        <dbReference type="Proteomes" id="UP000465601"/>
    </source>
</evidence>
<sequence length="83" mass="9904">MPFTYLLKCNDGTYYTGWTVDLEQRLKKHNQGTASKYTRSRLPVGLVYWEEYKTRSEAQKREATLRKLSRKYKESLIESFKTS</sequence>
<evidence type="ECO:0000313" key="3">
    <source>
        <dbReference type="EMBL" id="KAB3529204.1"/>
    </source>
</evidence>
<dbReference type="PANTHER" id="PTHR34477">
    <property type="entry name" value="UPF0213 PROTEIN YHBQ"/>
    <property type="match status" value="1"/>
</dbReference>
<evidence type="ECO:0000256" key="1">
    <source>
        <dbReference type="ARBA" id="ARBA00007435"/>
    </source>
</evidence>
<gene>
    <name evidence="3" type="ORF">F8153_09780</name>
</gene>
<dbReference type="OrthoDB" id="9807770at2"/>
<feature type="domain" description="GIY-YIG" evidence="2">
    <location>
        <begin position="1"/>
        <end position="75"/>
    </location>
</feature>
<dbReference type="InterPro" id="IPR000305">
    <property type="entry name" value="GIY-YIG_endonuc"/>
</dbReference>
<accession>A0A833M9S2</accession>
<dbReference type="SUPFAM" id="SSF82771">
    <property type="entry name" value="GIY-YIG endonuclease"/>
    <property type="match status" value="1"/>
</dbReference>
<dbReference type="PANTHER" id="PTHR34477:SF1">
    <property type="entry name" value="UPF0213 PROTEIN YHBQ"/>
    <property type="match status" value="1"/>
</dbReference>
<reference evidence="3 4" key="1">
    <citation type="submission" date="2019-10" db="EMBL/GenBank/DDBJ databases">
        <title>Alkaliphilus serpentinus sp. nov. and Alkaliphilus pronyensis sp. nov., two novel anaerobic alkaliphilic species isolated from the serpentinized-hosted hydrothermal field of the Prony Bay (New Caledonia).</title>
        <authorList>
            <person name="Postec A."/>
        </authorList>
    </citation>
    <scope>NUCLEOTIDE SEQUENCE [LARGE SCALE GENOMIC DNA]</scope>
    <source>
        <strain evidence="3 4">LacT</strain>
    </source>
</reference>
<organism evidence="3 4">
    <name type="scientific">Alkaliphilus serpentinus</name>
    <dbReference type="NCBI Taxonomy" id="1482731"/>
    <lineage>
        <taxon>Bacteria</taxon>
        <taxon>Bacillati</taxon>
        <taxon>Bacillota</taxon>
        <taxon>Clostridia</taxon>
        <taxon>Peptostreptococcales</taxon>
        <taxon>Natronincolaceae</taxon>
        <taxon>Alkaliphilus</taxon>
    </lineage>
</organism>
<keyword evidence="4" id="KW-1185">Reference proteome</keyword>
<protein>
    <submittedName>
        <fullName evidence="3">GIY-YIG nuclease family protein</fullName>
    </submittedName>
</protein>
<dbReference type="PROSITE" id="PS50164">
    <property type="entry name" value="GIY_YIG"/>
    <property type="match status" value="1"/>
</dbReference>
<dbReference type="RefSeq" id="WP_151866177.1">
    <property type="nucleotide sequence ID" value="NZ_WBZB01000035.1"/>
</dbReference>
<comment type="caution">
    <text evidence="3">The sequence shown here is derived from an EMBL/GenBank/DDBJ whole genome shotgun (WGS) entry which is preliminary data.</text>
</comment>
<comment type="similarity">
    <text evidence="1">Belongs to the UPF0213 family.</text>
</comment>
<dbReference type="Pfam" id="PF01541">
    <property type="entry name" value="GIY-YIG"/>
    <property type="match status" value="1"/>
</dbReference>
<dbReference type="Gene3D" id="3.40.1440.10">
    <property type="entry name" value="GIY-YIG endonuclease"/>
    <property type="match status" value="1"/>
</dbReference>